<dbReference type="EMBL" id="CP022957">
    <property type="protein sequence ID" value="ASV31155.1"/>
    <property type="molecule type" value="Genomic_DNA"/>
</dbReference>
<dbReference type="OrthoDB" id="1449829at2"/>
<dbReference type="AlphaFoldDB" id="A0A223V6W2"/>
<reference evidence="1 2" key="1">
    <citation type="submission" date="2017-08" db="EMBL/GenBank/DDBJ databases">
        <title>The complete genome sequence of Maribacter sp. B1, isolated from deep-sea sediment.</title>
        <authorList>
            <person name="Wu Y.-H."/>
            <person name="Cheng H."/>
            <person name="Xu X.-W."/>
        </authorList>
    </citation>
    <scope>NUCLEOTIDE SEQUENCE [LARGE SCALE GENOMIC DNA]</scope>
    <source>
        <strain evidence="1 2">B1</strain>
    </source>
</reference>
<name>A0A223V6W2_9FLAO</name>
<organism evidence="1 2">
    <name type="scientific">Maribacter cobaltidurans</name>
    <dbReference type="NCBI Taxonomy" id="1178778"/>
    <lineage>
        <taxon>Bacteria</taxon>
        <taxon>Pseudomonadati</taxon>
        <taxon>Bacteroidota</taxon>
        <taxon>Flavobacteriia</taxon>
        <taxon>Flavobacteriales</taxon>
        <taxon>Flavobacteriaceae</taxon>
        <taxon>Maribacter</taxon>
    </lineage>
</organism>
<evidence type="ECO:0000313" key="1">
    <source>
        <dbReference type="EMBL" id="ASV31155.1"/>
    </source>
</evidence>
<dbReference type="Proteomes" id="UP000215244">
    <property type="component" value="Chromosome"/>
</dbReference>
<proteinExistence type="predicted"/>
<protein>
    <submittedName>
        <fullName evidence="1">Uncharacterized protein</fullName>
    </submittedName>
</protein>
<gene>
    <name evidence="1" type="ORF">CJ263_13560</name>
</gene>
<dbReference type="KEGG" id="marb:CJ263_13560"/>
<evidence type="ECO:0000313" key="2">
    <source>
        <dbReference type="Proteomes" id="UP000215244"/>
    </source>
</evidence>
<sequence length="60" mass="6980">MSNSILELKQKNKKFDSAWLKTYEGFEDYSEEDAEKIVEQLQALANIVCDHVQKVSKDED</sequence>
<keyword evidence="2" id="KW-1185">Reference proteome</keyword>
<accession>A0A223V6W2</accession>
<dbReference type="RefSeq" id="WP_094997767.1">
    <property type="nucleotide sequence ID" value="NZ_BMJL01000012.1"/>
</dbReference>